<proteinExistence type="predicted"/>
<evidence type="ECO:0000313" key="1">
    <source>
        <dbReference type="EMBL" id="KAI5059357.1"/>
    </source>
</evidence>
<accession>A0A9D4U137</accession>
<organism evidence="1 2">
    <name type="scientific">Adiantum capillus-veneris</name>
    <name type="common">Maidenhair fern</name>
    <dbReference type="NCBI Taxonomy" id="13818"/>
    <lineage>
        <taxon>Eukaryota</taxon>
        <taxon>Viridiplantae</taxon>
        <taxon>Streptophyta</taxon>
        <taxon>Embryophyta</taxon>
        <taxon>Tracheophyta</taxon>
        <taxon>Polypodiopsida</taxon>
        <taxon>Polypodiidae</taxon>
        <taxon>Polypodiales</taxon>
        <taxon>Pteridineae</taxon>
        <taxon>Pteridaceae</taxon>
        <taxon>Vittarioideae</taxon>
        <taxon>Adiantum</taxon>
    </lineage>
</organism>
<protein>
    <submittedName>
        <fullName evidence="1">Uncharacterized protein</fullName>
    </submittedName>
</protein>
<dbReference type="Proteomes" id="UP000886520">
    <property type="component" value="Chromosome 25"/>
</dbReference>
<keyword evidence="2" id="KW-1185">Reference proteome</keyword>
<reference evidence="1" key="1">
    <citation type="submission" date="2021-01" db="EMBL/GenBank/DDBJ databases">
        <title>Adiantum capillus-veneris genome.</title>
        <authorList>
            <person name="Fang Y."/>
            <person name="Liao Q."/>
        </authorList>
    </citation>
    <scope>NUCLEOTIDE SEQUENCE</scope>
    <source>
        <strain evidence="1">H3</strain>
        <tissue evidence="1">Leaf</tissue>
    </source>
</reference>
<name>A0A9D4U137_ADICA</name>
<evidence type="ECO:0000313" key="2">
    <source>
        <dbReference type="Proteomes" id="UP000886520"/>
    </source>
</evidence>
<sequence>MSWAGDTFCERSKLCKVSQRRHVGLIGVKLVQQTVGCEKETLVMKQDAARLATEKDCEERRLTLQRERKDRQVIVEVQTKDCEERS</sequence>
<comment type="caution">
    <text evidence="1">The sequence shown here is derived from an EMBL/GenBank/DDBJ whole genome shotgun (WGS) entry which is preliminary data.</text>
</comment>
<gene>
    <name evidence="1" type="ORF">GOP47_0025676</name>
</gene>
<dbReference type="EMBL" id="JABFUD020000025">
    <property type="protein sequence ID" value="KAI5059357.1"/>
    <property type="molecule type" value="Genomic_DNA"/>
</dbReference>
<dbReference type="AlphaFoldDB" id="A0A9D4U137"/>